<dbReference type="InterPro" id="IPR013525">
    <property type="entry name" value="ABC2_TM"/>
</dbReference>
<keyword evidence="9" id="KW-1185">Reference proteome</keyword>
<keyword evidence="4 6" id="KW-0472">Membrane</keyword>
<dbReference type="Proteomes" id="UP000239209">
    <property type="component" value="Unassembled WGS sequence"/>
</dbReference>
<feature type="transmembrane region" description="Helical" evidence="6">
    <location>
        <begin position="217"/>
        <end position="237"/>
    </location>
</feature>
<proteinExistence type="predicted"/>
<evidence type="ECO:0000259" key="7">
    <source>
        <dbReference type="Pfam" id="PF01061"/>
    </source>
</evidence>
<evidence type="ECO:0000256" key="6">
    <source>
        <dbReference type="SAM" id="Phobius"/>
    </source>
</evidence>
<keyword evidence="5" id="KW-0046">Antibiotic resistance</keyword>
<dbReference type="PANTHER" id="PTHR43229:SF2">
    <property type="entry name" value="NODULATION PROTEIN J"/>
    <property type="match status" value="1"/>
</dbReference>
<evidence type="ECO:0000313" key="8">
    <source>
        <dbReference type="EMBL" id="PRY29369.1"/>
    </source>
</evidence>
<keyword evidence="2 6" id="KW-0812">Transmembrane</keyword>
<comment type="subcellular location">
    <subcellularLocation>
        <location evidence="1">Membrane</location>
        <topology evidence="1">Multi-pass membrane protein</topology>
    </subcellularLocation>
</comment>
<dbReference type="PANTHER" id="PTHR43229">
    <property type="entry name" value="NODULATION PROTEIN J"/>
    <property type="match status" value="1"/>
</dbReference>
<dbReference type="GO" id="GO:0140359">
    <property type="term" value="F:ABC-type transporter activity"/>
    <property type="evidence" value="ECO:0007669"/>
    <property type="project" value="InterPro"/>
</dbReference>
<feature type="domain" description="ABC-2 type transporter transmembrane" evidence="7">
    <location>
        <begin position="10"/>
        <end position="202"/>
    </location>
</feature>
<evidence type="ECO:0000256" key="4">
    <source>
        <dbReference type="ARBA" id="ARBA00023136"/>
    </source>
</evidence>
<feature type="transmembrane region" description="Helical" evidence="6">
    <location>
        <begin position="100"/>
        <end position="122"/>
    </location>
</feature>
<dbReference type="EMBL" id="PVZG01000006">
    <property type="protein sequence ID" value="PRY29369.1"/>
    <property type="molecule type" value="Genomic_DNA"/>
</dbReference>
<feature type="transmembrane region" description="Helical" evidence="6">
    <location>
        <begin position="48"/>
        <end position="67"/>
    </location>
</feature>
<dbReference type="InterPro" id="IPR051784">
    <property type="entry name" value="Nod_factor_ABC_transporter"/>
</dbReference>
<gene>
    <name evidence="8" type="ORF">CLV70_10686</name>
</gene>
<evidence type="ECO:0000313" key="9">
    <source>
        <dbReference type="Proteomes" id="UP000239209"/>
    </source>
</evidence>
<evidence type="ECO:0000256" key="5">
    <source>
        <dbReference type="ARBA" id="ARBA00023251"/>
    </source>
</evidence>
<name>A0A2T0S7G1_9ACTN</name>
<dbReference type="InterPro" id="IPR000412">
    <property type="entry name" value="ABC_2_transport"/>
</dbReference>
<keyword evidence="3 6" id="KW-1133">Transmembrane helix</keyword>
<reference evidence="8 9" key="1">
    <citation type="submission" date="2018-03" db="EMBL/GenBank/DDBJ databases">
        <title>Genomic Encyclopedia of Archaeal and Bacterial Type Strains, Phase II (KMG-II): from individual species to whole genera.</title>
        <authorList>
            <person name="Goeker M."/>
        </authorList>
    </citation>
    <scope>NUCLEOTIDE SEQUENCE [LARGE SCALE GENOMIC DNA]</scope>
    <source>
        <strain evidence="8 9">DSM 45348</strain>
    </source>
</reference>
<dbReference type="GO" id="GO:0043190">
    <property type="term" value="C:ATP-binding cassette (ABC) transporter complex"/>
    <property type="evidence" value="ECO:0007669"/>
    <property type="project" value="InterPro"/>
</dbReference>
<feature type="transmembrane region" description="Helical" evidence="6">
    <location>
        <begin position="21"/>
        <end position="42"/>
    </location>
</feature>
<organism evidence="8 9">
    <name type="scientific">Pseudosporangium ferrugineum</name>
    <dbReference type="NCBI Taxonomy" id="439699"/>
    <lineage>
        <taxon>Bacteria</taxon>
        <taxon>Bacillati</taxon>
        <taxon>Actinomycetota</taxon>
        <taxon>Actinomycetes</taxon>
        <taxon>Micromonosporales</taxon>
        <taxon>Micromonosporaceae</taxon>
        <taxon>Pseudosporangium</taxon>
    </lineage>
</organism>
<dbReference type="RefSeq" id="WP_245908228.1">
    <property type="nucleotide sequence ID" value="NZ_PVZG01000006.1"/>
</dbReference>
<protein>
    <submittedName>
        <fullName evidence="8">ABC-2 type transport system permease protein</fullName>
    </submittedName>
</protein>
<sequence length="246" mass="25495">MTALALTHARFQLIETVRIPMALIGSAFFPAASMIFFVVPFVGSDRTYSTYATASMVTFVVMTSNLFQYGIGVAEDRAQPWDPYARTLPAGAAPRFAGRILAGLVLMVVSLLPVVLIAAVATEATVGAGAFLAALGVVVVTAVPFTLMGLAIGYSLPAKAAIVVAQVLFFPLAFGGGLMTAPGGAPGFVEAIAPYLPTGAAVRLMWAAVGDFGVQPASVAALVAWTVAFAGVAAWAYRRDEGRRFS</sequence>
<accession>A0A2T0S7G1</accession>
<evidence type="ECO:0000256" key="1">
    <source>
        <dbReference type="ARBA" id="ARBA00004141"/>
    </source>
</evidence>
<dbReference type="GO" id="GO:0046677">
    <property type="term" value="P:response to antibiotic"/>
    <property type="evidence" value="ECO:0007669"/>
    <property type="project" value="UniProtKB-KW"/>
</dbReference>
<dbReference type="AlphaFoldDB" id="A0A2T0S7G1"/>
<comment type="caution">
    <text evidence="8">The sequence shown here is derived from an EMBL/GenBank/DDBJ whole genome shotgun (WGS) entry which is preliminary data.</text>
</comment>
<dbReference type="Pfam" id="PF01061">
    <property type="entry name" value="ABC2_membrane"/>
    <property type="match status" value="1"/>
</dbReference>
<feature type="transmembrane region" description="Helical" evidence="6">
    <location>
        <begin position="128"/>
        <end position="153"/>
    </location>
</feature>
<dbReference type="PIRSF" id="PIRSF006648">
    <property type="entry name" value="DrrB"/>
    <property type="match status" value="1"/>
</dbReference>
<evidence type="ECO:0000256" key="3">
    <source>
        <dbReference type="ARBA" id="ARBA00022989"/>
    </source>
</evidence>
<evidence type="ECO:0000256" key="2">
    <source>
        <dbReference type="ARBA" id="ARBA00022692"/>
    </source>
</evidence>
<feature type="transmembrane region" description="Helical" evidence="6">
    <location>
        <begin position="160"/>
        <end position="179"/>
    </location>
</feature>